<organism evidence="2 3">
    <name type="scientific">Sinorhizobium fredii (strain NBRC 101917 / NGR234)</name>
    <dbReference type="NCBI Taxonomy" id="394"/>
    <lineage>
        <taxon>Bacteria</taxon>
        <taxon>Pseudomonadati</taxon>
        <taxon>Pseudomonadota</taxon>
        <taxon>Alphaproteobacteria</taxon>
        <taxon>Hyphomicrobiales</taxon>
        <taxon>Rhizobiaceae</taxon>
        <taxon>Sinorhizobium/Ensifer group</taxon>
        <taxon>Sinorhizobium</taxon>
    </lineage>
</organism>
<geneLocation type="plasmid" evidence="3">
    <name>sym pNGR234b</name>
</geneLocation>
<proteinExistence type="predicted"/>
<feature type="compositionally biased region" description="Basic residues" evidence="1">
    <location>
        <begin position="42"/>
        <end position="52"/>
    </location>
</feature>
<dbReference type="KEGG" id="rhi:NGR_b15120"/>
<gene>
    <name evidence="2" type="ordered locus">NGR_b15120</name>
</gene>
<feature type="region of interest" description="Disordered" evidence="1">
    <location>
        <begin position="42"/>
        <end position="95"/>
    </location>
</feature>
<evidence type="ECO:0000313" key="2">
    <source>
        <dbReference type="EMBL" id="ACP22963.1"/>
    </source>
</evidence>
<protein>
    <submittedName>
        <fullName evidence="2">Uncharacterized protein</fullName>
    </submittedName>
</protein>
<sequence length="95" mass="10480">MWALIFFAMSSKLCPVASLTKSMLPPTSVRVVVSGLIKLKPPSKRVQRHSKTGRSSMQLGSKPGMVVQRRNCGQGIADRRETEKENDYADCSSII</sequence>
<keyword evidence="2" id="KW-0614">Plasmid</keyword>
<feature type="compositionally biased region" description="Basic and acidic residues" evidence="1">
    <location>
        <begin position="77"/>
        <end position="87"/>
    </location>
</feature>
<dbReference type="HOGENOM" id="CLU_2370834_0_0_5"/>
<reference evidence="3" key="1">
    <citation type="journal article" date="2004" name="J. Bacteriol.">
        <title>An evolutionary hot spot: the pNGR234b replicon of Rhizobium sp. strain NGR234.</title>
        <authorList>
            <person name="Streit W.R."/>
            <person name="Schmitz R.A."/>
            <person name="Perret X."/>
            <person name="Staehelin C."/>
            <person name="Deakin W.J."/>
            <person name="Raasch C."/>
            <person name="Liesegang H."/>
            <person name="Broughton W.J."/>
        </authorList>
    </citation>
    <scope>NUCLEOTIDE SEQUENCE [LARGE SCALE GENOMIC DNA]</scope>
    <source>
        <strain evidence="3">NBRC 101917 / NGR234</strain>
    </source>
</reference>
<reference evidence="2 3" key="2">
    <citation type="journal article" date="2009" name="Appl. Environ. Microbiol.">
        <title>Rhizobium sp. strain NGR234 possesses a remarkable number of secretion systems.</title>
        <authorList>
            <person name="Schmeisser C."/>
            <person name="Liesegang H."/>
            <person name="Krysciak D."/>
            <person name="Bakkou N."/>
            <person name="Le Quere A."/>
            <person name="Wollherr A."/>
            <person name="Heinemeyer I."/>
            <person name="Morgenstern B."/>
            <person name="Pommerening-Roeser A."/>
            <person name="Flores M."/>
            <person name="Palacios R."/>
            <person name="Brenner S."/>
            <person name="Gottschalk G."/>
            <person name="Schmitz R.A."/>
            <person name="Broughton W.J."/>
            <person name="Perret X."/>
            <person name="Strittmatter A.W."/>
            <person name="Streit W.R."/>
        </authorList>
    </citation>
    <scope>NUCLEOTIDE SEQUENCE [LARGE SCALE GENOMIC DNA]</scope>
    <source>
        <strain evidence="3">NBRC 101917 / NGR234</strain>
    </source>
</reference>
<keyword evidence="3" id="KW-1185">Reference proteome</keyword>
<name>C3KKM7_SINFN</name>
<accession>C3KKM7</accession>
<evidence type="ECO:0000256" key="1">
    <source>
        <dbReference type="SAM" id="MobiDB-lite"/>
    </source>
</evidence>
<evidence type="ECO:0000313" key="3">
    <source>
        <dbReference type="Proteomes" id="UP000001054"/>
    </source>
</evidence>
<dbReference type="EMBL" id="CP000874">
    <property type="protein sequence ID" value="ACP22963.1"/>
    <property type="molecule type" value="Genomic_DNA"/>
</dbReference>
<dbReference type="AlphaFoldDB" id="C3KKM7"/>
<dbReference type="Proteomes" id="UP000001054">
    <property type="component" value="Plasmid pNGR234b"/>
</dbReference>